<dbReference type="KEGG" id="vg:11258187"/>
<gene>
    <name evidence="1" type="primary">206</name>
</gene>
<reference evidence="1 2" key="1">
    <citation type="journal article" date="2011" name="J. Virol.">
        <title>Genomic and proteomic characterization of the broad host range Salmonella phage PVP-SE1 - The creation of a new phage genus.</title>
        <authorList>
            <person name="Santos S.B."/>
            <person name="Kropinski A.M."/>
            <person name="Ceyssens P.J."/>
            <person name="Ackermann H.W."/>
            <person name="Villegas A."/>
            <person name="Lavigne R."/>
            <person name="Krylov V.N."/>
            <person name="Carvalho C.M."/>
            <person name="Ferreira E.C."/>
            <person name="Azeredo J."/>
        </authorList>
    </citation>
    <scope>NUCLEOTIDE SEQUENCE [LARGE SCALE GENOMIC DNA]</scope>
    <source>
        <strain evidence="1">PVP-SE1</strain>
    </source>
</reference>
<dbReference type="EMBL" id="GU070616">
    <property type="protein sequence ID" value="ADP02602.1"/>
    <property type="molecule type" value="Genomic_DNA"/>
</dbReference>
<organism evidence="1 2">
    <name type="scientific">Salmonella phage PVPSE1</name>
    <dbReference type="NCBI Taxonomy" id="889338"/>
    <lineage>
        <taxon>Viruses</taxon>
        <taxon>Duplodnaviria</taxon>
        <taxon>Heunggongvirae</taxon>
        <taxon>Uroviricota</taxon>
        <taxon>Caudoviricetes</taxon>
        <taxon>Vequintavirinae</taxon>
        <taxon>Seunavirus</taxon>
        <taxon>Seunavirus PVPSE1</taxon>
    </lineage>
</organism>
<dbReference type="Proteomes" id="UP000008530">
    <property type="component" value="Segment"/>
</dbReference>
<dbReference type="GeneID" id="11258187"/>
<dbReference type="OrthoDB" id="27215at10239"/>
<accession>G3BM72</accession>
<keyword evidence="2" id="KW-1185">Reference proteome</keyword>
<dbReference type="RefSeq" id="YP_004894013.1">
    <property type="nucleotide sequence ID" value="NC_016071.1"/>
</dbReference>
<evidence type="ECO:0000313" key="2">
    <source>
        <dbReference type="Proteomes" id="UP000008530"/>
    </source>
</evidence>
<protein>
    <submittedName>
        <fullName evidence="1">Uncharacterized protein 206</fullName>
    </submittedName>
</protein>
<sequence>MKIPYYTFKFWEKMYDLSYFMFGNLPIPYDVKHKMNMAYMKYQMSQKHGQ</sequence>
<name>G3BM72_9CAUD</name>
<proteinExistence type="predicted"/>
<evidence type="ECO:0000313" key="1">
    <source>
        <dbReference type="EMBL" id="ADP02602.1"/>
    </source>
</evidence>